<accession>A0ACB9M1U9</accession>
<reference evidence="1 2" key="1">
    <citation type="journal article" date="2022" name="DNA Res.">
        <title>Chromosomal-level genome assembly of the orchid tree Bauhinia variegata (Leguminosae; Cercidoideae) supports the allotetraploid origin hypothesis of Bauhinia.</title>
        <authorList>
            <person name="Zhong Y."/>
            <person name="Chen Y."/>
            <person name="Zheng D."/>
            <person name="Pang J."/>
            <person name="Liu Y."/>
            <person name="Luo S."/>
            <person name="Meng S."/>
            <person name="Qian L."/>
            <person name="Wei D."/>
            <person name="Dai S."/>
            <person name="Zhou R."/>
        </authorList>
    </citation>
    <scope>NUCLEOTIDE SEQUENCE [LARGE SCALE GENOMIC DNA]</scope>
    <source>
        <strain evidence="1">BV-YZ2020</strain>
    </source>
</reference>
<name>A0ACB9M1U9_BAUVA</name>
<gene>
    <name evidence="1" type="ORF">L6164_025811</name>
</gene>
<evidence type="ECO:0000313" key="2">
    <source>
        <dbReference type="Proteomes" id="UP000828941"/>
    </source>
</evidence>
<protein>
    <submittedName>
        <fullName evidence="1">Uncharacterized protein</fullName>
    </submittedName>
</protein>
<dbReference type="EMBL" id="CM039435">
    <property type="protein sequence ID" value="KAI4317995.1"/>
    <property type="molecule type" value="Genomic_DNA"/>
</dbReference>
<proteinExistence type="predicted"/>
<dbReference type="Proteomes" id="UP000828941">
    <property type="component" value="Chromosome 10"/>
</dbReference>
<comment type="caution">
    <text evidence="1">The sequence shown here is derived from an EMBL/GenBank/DDBJ whole genome shotgun (WGS) entry which is preliminary data.</text>
</comment>
<evidence type="ECO:0000313" key="1">
    <source>
        <dbReference type="EMBL" id="KAI4317995.1"/>
    </source>
</evidence>
<keyword evidence="2" id="KW-1185">Reference proteome</keyword>
<sequence>MIMAAATATGSSSAALPPKSNAFAKHERNYKNNKEKIQKWKGALMEAANLSGWHSKNYRTEYELVENIVNNILQKLNHLYSNDLNKFVGIEHNYACIESMLKIGSRNIRIVGIWGIGGIGKTTLAAVAYAKLSSRYEASCFLANVREEATNHGLNYLRNKLLSELLDDKDVYISTPLALITFMYGDHIQMHDLIYEMGKEIVRQECRKNPGRRSRLWDPEEIYDIFQNNEVTDAVEGIIFNMSQIKSDTFLSPDTFTKMTNLRILIFLCGCSLERHYNVSFPTSLDFLPNSIRYLVWEVYPFKSLPTTFCPRNLVEISMTMSKVEKLWDGIQDLVHLIKINFFNCSHLKELPDFSMAFNLEYVNLGFCSSLCEVHPSILSLQKLVRLSLTRCERLKCPEIIIHSRCLRILDVGFCSSLKKISIMSKEMRNLSFEGTAVVELSSSIGSLDKLSELKIPKFFPLENLPNKLTYLRCLNLSGFKQVNSSKLAILFNELSSLGELYLTNCRNLYQVPDNINLLSHLGILDLSGTNVETLPASIIHLSKLYYLSLVECMRLQLVPEFPPSLRILNVRNCTSLEALALASACNEGKLEISLENCMKLNGNCVNTMLKRMKEGAISRIVYPGSKVPNWFSHQTTGAAITIEPQCPSSSNLLRSAVFCLVVSSPEKSSIVSHIGCKYDMGDGVKFRCTSYDPFYYHTSDKAKRTFGILDHVFVWYDDLTLLNQSKVSFEFFVDPRKKTGEVAISIKGCGVQPIYDTKNEHVTASSFANIRNEKELEALVIPPIQKSMFPTLSTATNWKNQSKGLTDILSP</sequence>
<organism evidence="1 2">
    <name type="scientific">Bauhinia variegata</name>
    <name type="common">Purple orchid tree</name>
    <name type="synonym">Phanera variegata</name>
    <dbReference type="NCBI Taxonomy" id="167791"/>
    <lineage>
        <taxon>Eukaryota</taxon>
        <taxon>Viridiplantae</taxon>
        <taxon>Streptophyta</taxon>
        <taxon>Embryophyta</taxon>
        <taxon>Tracheophyta</taxon>
        <taxon>Spermatophyta</taxon>
        <taxon>Magnoliopsida</taxon>
        <taxon>eudicotyledons</taxon>
        <taxon>Gunneridae</taxon>
        <taxon>Pentapetalae</taxon>
        <taxon>rosids</taxon>
        <taxon>fabids</taxon>
        <taxon>Fabales</taxon>
        <taxon>Fabaceae</taxon>
        <taxon>Cercidoideae</taxon>
        <taxon>Cercideae</taxon>
        <taxon>Bauhiniinae</taxon>
        <taxon>Bauhinia</taxon>
    </lineage>
</organism>